<comment type="similarity">
    <text evidence="1 2">Belongs to the complex I subunit 6 family.</text>
</comment>
<dbReference type="PANTHER" id="PTHR33269:SF17">
    <property type="entry name" value="NADH-UBIQUINONE OXIDOREDUCTASE CHAIN 6"/>
    <property type="match status" value="1"/>
</dbReference>
<name>A0A286RBP8_9BACT</name>
<sequence>MVSGTTILVAGMLLTLAGLFWALPWGTARRRAPGWVLVASGLVMMASLIPSFGGFLARGVLWGMTLVTLGSAVAMITSLRPLYSALWFGMTVLGTAGLILYHGAEFVSMALIVVYVGAILVVFLFLIMLDEPRGQAGFNRRSWEPFMASLAGVVLIGLVTGSALEALRPQDAQNEAAPPALMSGEKHASGLVPTATVELGQELFGSFALAVEALGLLLMLALMGATVIIARPLEPLIDLRSWEAPGMPSLVEWLP</sequence>
<dbReference type="PANTHER" id="PTHR33269">
    <property type="entry name" value="NADH-UBIQUINONE OXIDOREDUCTASE CHAIN 6"/>
    <property type="match status" value="1"/>
</dbReference>
<dbReference type="KEGG" id="ttf:THTE_0777"/>
<keyword evidence="2" id="KW-1003">Cell membrane</keyword>
<gene>
    <name evidence="3" type="ORF">THTE_0777</name>
</gene>
<dbReference type="AlphaFoldDB" id="A0A286RBP8"/>
<keyword evidence="2" id="KW-1133">Transmembrane helix</keyword>
<keyword evidence="2" id="KW-0472">Membrane</keyword>
<dbReference type="EMBL" id="CP018477">
    <property type="protein sequence ID" value="ASV73379.1"/>
    <property type="molecule type" value="Genomic_DNA"/>
</dbReference>
<feature type="transmembrane region" description="Helical" evidence="2">
    <location>
        <begin position="207"/>
        <end position="230"/>
    </location>
</feature>
<evidence type="ECO:0000313" key="4">
    <source>
        <dbReference type="Proteomes" id="UP000215086"/>
    </source>
</evidence>
<proteinExistence type="inferred from homology"/>
<feature type="transmembrane region" description="Helical" evidence="2">
    <location>
        <begin position="146"/>
        <end position="164"/>
    </location>
</feature>
<comment type="caution">
    <text evidence="2">Lacks conserved residue(s) required for the propagation of feature annotation.</text>
</comment>
<evidence type="ECO:0000256" key="2">
    <source>
        <dbReference type="RuleBase" id="RU004429"/>
    </source>
</evidence>
<comment type="function">
    <text evidence="2">NDH-1 shuttles electrons from NADH, via FMN and iron-sulfur (Fe-S) centers, to quinones in the respiratory chain. Couples the redox reaction to proton translocation (for every two electrons transferred, four hydrogen ions are translocated across the cytoplasmic membrane), and thus conserves the redox energy in a proton gradient.</text>
</comment>
<reference evidence="3 4" key="1">
    <citation type="journal article" name="Front. Microbiol.">
        <title>Sugar Metabolism of the First Thermophilic Planctomycete Thermogutta terrifontis: Comparative Genomic and Transcriptomic Approaches.</title>
        <authorList>
            <person name="Elcheninov A.G."/>
            <person name="Menzel P."/>
            <person name="Gudbergsdottir S.R."/>
            <person name="Slesarev A.I."/>
            <person name="Kadnikov V.V."/>
            <person name="Krogh A."/>
            <person name="Bonch-Osmolovskaya E.A."/>
            <person name="Peng X."/>
            <person name="Kublanov I.V."/>
        </authorList>
    </citation>
    <scope>NUCLEOTIDE SEQUENCE [LARGE SCALE GENOMIC DNA]</scope>
    <source>
        <strain evidence="3 4">R1</strain>
    </source>
</reference>
<organism evidence="3 4">
    <name type="scientific">Thermogutta terrifontis</name>
    <dbReference type="NCBI Taxonomy" id="1331910"/>
    <lineage>
        <taxon>Bacteria</taxon>
        <taxon>Pseudomonadati</taxon>
        <taxon>Planctomycetota</taxon>
        <taxon>Planctomycetia</taxon>
        <taxon>Pirellulales</taxon>
        <taxon>Thermoguttaceae</taxon>
        <taxon>Thermogutta</taxon>
    </lineage>
</organism>
<protein>
    <recommendedName>
        <fullName evidence="2">NADH-quinone oxidoreductase subunit J</fullName>
        <ecNumber evidence="2">7.1.1.-</ecNumber>
    </recommendedName>
</protein>
<comment type="catalytic activity">
    <reaction evidence="2">
        <text>a quinone + NADH + 5 H(+)(in) = a quinol + NAD(+) + 4 H(+)(out)</text>
        <dbReference type="Rhea" id="RHEA:57888"/>
        <dbReference type="ChEBI" id="CHEBI:15378"/>
        <dbReference type="ChEBI" id="CHEBI:24646"/>
        <dbReference type="ChEBI" id="CHEBI:57540"/>
        <dbReference type="ChEBI" id="CHEBI:57945"/>
        <dbReference type="ChEBI" id="CHEBI:132124"/>
    </reaction>
</comment>
<feature type="transmembrane region" description="Helical" evidence="2">
    <location>
        <begin position="6"/>
        <end position="23"/>
    </location>
</feature>
<dbReference type="GO" id="GO:0005886">
    <property type="term" value="C:plasma membrane"/>
    <property type="evidence" value="ECO:0007669"/>
    <property type="project" value="UniProtKB-SubCell"/>
</dbReference>
<dbReference type="GO" id="GO:0048038">
    <property type="term" value="F:quinone binding"/>
    <property type="evidence" value="ECO:0007669"/>
    <property type="project" value="UniProtKB-UniRule"/>
</dbReference>
<keyword evidence="2" id="KW-0812">Transmembrane</keyword>
<accession>A0A286RBP8</accession>
<dbReference type="InterPro" id="IPR001457">
    <property type="entry name" value="NADH_UbQ/plastoQ_OxRdtase_su6"/>
</dbReference>
<dbReference type="InterPro" id="IPR042106">
    <property type="entry name" value="Nuo/plastoQ_OxRdtase_6_NuoJ"/>
</dbReference>
<dbReference type="RefSeq" id="WP_095413996.1">
    <property type="nucleotide sequence ID" value="NZ_CP018477.1"/>
</dbReference>
<dbReference type="Proteomes" id="UP000215086">
    <property type="component" value="Chromosome"/>
</dbReference>
<dbReference type="EC" id="7.1.1.-" evidence="2"/>
<evidence type="ECO:0000313" key="3">
    <source>
        <dbReference type="EMBL" id="ASV73379.1"/>
    </source>
</evidence>
<evidence type="ECO:0000256" key="1">
    <source>
        <dbReference type="ARBA" id="ARBA00005698"/>
    </source>
</evidence>
<keyword evidence="2" id="KW-0874">Quinone</keyword>
<feature type="transmembrane region" description="Helical" evidence="2">
    <location>
        <begin position="59"/>
        <end position="76"/>
    </location>
</feature>
<dbReference type="OrthoDB" id="289972at2"/>
<keyword evidence="4" id="KW-1185">Reference proteome</keyword>
<dbReference type="Pfam" id="PF00499">
    <property type="entry name" value="Oxidored_q3"/>
    <property type="match status" value="1"/>
</dbReference>
<comment type="subcellular location">
    <subcellularLocation>
        <location evidence="2">Cell membrane</location>
        <topology evidence="2">Multi-pass membrane protein</topology>
    </subcellularLocation>
</comment>
<feature type="transmembrane region" description="Helical" evidence="2">
    <location>
        <begin position="35"/>
        <end position="53"/>
    </location>
</feature>
<keyword evidence="2" id="KW-0520">NAD</keyword>
<feature type="transmembrane region" description="Helical" evidence="2">
    <location>
        <begin position="107"/>
        <end position="126"/>
    </location>
</feature>
<dbReference type="Gene3D" id="1.20.120.1200">
    <property type="entry name" value="NADH-ubiquinone/plastoquinone oxidoreductase chain 6, subunit NuoJ"/>
    <property type="match status" value="1"/>
</dbReference>
<feature type="transmembrane region" description="Helical" evidence="2">
    <location>
        <begin position="83"/>
        <end position="101"/>
    </location>
</feature>
<dbReference type="GO" id="GO:0008137">
    <property type="term" value="F:NADH dehydrogenase (ubiquinone) activity"/>
    <property type="evidence" value="ECO:0007669"/>
    <property type="project" value="UniProtKB-UniRule"/>
</dbReference>